<evidence type="ECO:0000313" key="1">
    <source>
        <dbReference type="EMBL" id="ASM77937.1"/>
    </source>
</evidence>
<dbReference type="KEGG" id="vff:VITFI_CDS2159"/>
<dbReference type="Proteomes" id="UP000199729">
    <property type="component" value="Chromosome"/>
</dbReference>
<gene>
    <name evidence="1" type="ORF">VITFI_CDS2159</name>
</gene>
<evidence type="ECO:0000313" key="2">
    <source>
        <dbReference type="Proteomes" id="UP000199729"/>
    </source>
</evidence>
<protein>
    <submittedName>
        <fullName evidence="1">Uncharacterized protein</fullName>
    </submittedName>
</protein>
<dbReference type="EMBL" id="CP022423">
    <property type="protein sequence ID" value="ASM77937.1"/>
    <property type="molecule type" value="Genomic_DNA"/>
</dbReference>
<organism evidence="1 2">
    <name type="scientific">Vitreoscilla filiformis</name>
    <dbReference type="NCBI Taxonomy" id="63"/>
    <lineage>
        <taxon>Bacteria</taxon>
        <taxon>Pseudomonadati</taxon>
        <taxon>Pseudomonadota</taxon>
        <taxon>Betaproteobacteria</taxon>
        <taxon>Neisseriales</taxon>
        <taxon>Neisseriaceae</taxon>
        <taxon>Vitreoscilla</taxon>
    </lineage>
</organism>
<name>A0A221KGF9_VITFI</name>
<keyword evidence="2" id="KW-1185">Reference proteome</keyword>
<dbReference type="AlphaFoldDB" id="A0A221KGF9"/>
<sequence>MGGAAWSLLEFAHATRTETRAARVKQVTSYASFGEFLKRYHEIEEVTERFLADYRTKKFDPAEMLTRYKTGSAMYTAPELKDFRAIHQFYEELGTLIRFGAIDFETAFQLITFPSDFFEETRPLHNFLRDNWFALRPDPQQRALSDFGANLTELGNNYAARRQGLPVSWQK</sequence>
<accession>A0A221KGF9</accession>
<proteinExistence type="predicted"/>
<reference evidence="1 2" key="1">
    <citation type="submission" date="2017-07" db="EMBL/GenBank/DDBJ databases">
        <title>Complete Genome Sequence of the cosmetic ferment Vitreoscilla filiformis (ATCC15551).</title>
        <authorList>
            <person name="Contreras S."/>
            <person name="Sagory-Zalkind P."/>
            <person name="Blanquart H."/>
            <person name="Iltis A."/>
            <person name="Morand S.C."/>
        </authorList>
    </citation>
    <scope>NUCLEOTIDE SEQUENCE [LARGE SCALE GENOMIC DNA]</scope>
    <source>
        <strain evidence="1 2">ATCC 15551</strain>
    </source>
</reference>